<accession>B8CYV3</accession>
<feature type="domain" description="Intracellular proteinase inhibitor BsuPI" evidence="2">
    <location>
        <begin position="135"/>
        <end position="233"/>
    </location>
</feature>
<organism evidence="3 4">
    <name type="scientific">Halothermothrix orenii (strain H 168 / OCM 544 / DSM 9562)</name>
    <dbReference type="NCBI Taxonomy" id="373903"/>
    <lineage>
        <taxon>Bacteria</taxon>
        <taxon>Bacillati</taxon>
        <taxon>Bacillota</taxon>
        <taxon>Clostridia</taxon>
        <taxon>Halanaerobiales</taxon>
        <taxon>Halothermotrichaceae</taxon>
        <taxon>Halothermothrix</taxon>
    </lineage>
</organism>
<reference evidence="3 4" key="1">
    <citation type="journal article" date="2009" name="PLoS ONE">
        <title>Genome analysis of the anaerobic thermohalophilic bacterium Halothermothrix orenii.</title>
        <authorList>
            <person name="Mavromatis K."/>
            <person name="Ivanova N."/>
            <person name="Anderson I."/>
            <person name="Lykidis A."/>
            <person name="Hooper S.D."/>
            <person name="Sun H."/>
            <person name="Kunin V."/>
            <person name="Lapidus A."/>
            <person name="Hugenholtz P."/>
            <person name="Patel B."/>
            <person name="Kyrpides N.C."/>
        </authorList>
    </citation>
    <scope>NUCLEOTIDE SEQUENCE [LARGE SCALE GENOMIC DNA]</scope>
    <source>
        <strain evidence="4">H 168 / OCM 544 / DSM 9562</strain>
    </source>
</reference>
<dbReference type="HOGENOM" id="CLU_1132360_0_0_9"/>
<evidence type="ECO:0000313" key="3">
    <source>
        <dbReference type="EMBL" id="ACL70472.1"/>
    </source>
</evidence>
<protein>
    <submittedName>
        <fullName evidence="3">Uncharacterized protein</fullName>
    </submittedName>
</protein>
<dbReference type="InterPro" id="IPR012854">
    <property type="entry name" value="Cu_amine_oxidase-like_N"/>
</dbReference>
<proteinExistence type="predicted"/>
<dbReference type="eggNOG" id="COG1388">
    <property type="taxonomic scope" value="Bacteria"/>
</dbReference>
<dbReference type="InterPro" id="IPR020481">
    <property type="entry name" value="Intracell_prot_inh_BsuPI"/>
</dbReference>
<dbReference type="Proteomes" id="UP000000719">
    <property type="component" value="Chromosome"/>
</dbReference>
<dbReference type="KEGG" id="hor:Hore_17230"/>
<sequence length="245" mass="27909">MRQSGLIILIVVISLSVVINPVIAGNVAQKLTEPPLKTLDLNTYENKAPGVKLIKLRELGRYYGWVIGYIPSRKTVTIMANGKRLYIDIREGELNDVKLDNPPVIEEGRTYFNLKLTTKILNHIYGERPRLMAKLDLEKKEYHTGEMLKAKLVILNLSVRPLNLTFNSGKKYDLVLYKAGKEVKRWSRGKFFTMALEKISLKPGENKVYRIEMLLDDIEPGNYYVNAELATNPVTGFNGVEIKIE</sequence>
<dbReference type="Pfam" id="PF12690">
    <property type="entry name" value="BsuPI"/>
    <property type="match status" value="1"/>
</dbReference>
<dbReference type="Gene3D" id="2.60.40.2360">
    <property type="entry name" value="Intracellular proteinase inhibitor BsuPI"/>
    <property type="match status" value="1"/>
</dbReference>
<evidence type="ECO:0000313" key="4">
    <source>
        <dbReference type="Proteomes" id="UP000000719"/>
    </source>
</evidence>
<gene>
    <name evidence="3" type="ordered locus">Hore_17230</name>
</gene>
<dbReference type="InterPro" id="IPR038144">
    <property type="entry name" value="IPI"/>
</dbReference>
<feature type="domain" description="Copper amine oxidase-like N-terminal" evidence="1">
    <location>
        <begin position="53"/>
        <end position="120"/>
    </location>
</feature>
<evidence type="ECO:0000259" key="1">
    <source>
        <dbReference type="Pfam" id="PF07833"/>
    </source>
</evidence>
<dbReference type="OrthoDB" id="1267107at2"/>
<dbReference type="EMBL" id="CP001098">
    <property type="protein sequence ID" value="ACL70472.1"/>
    <property type="molecule type" value="Genomic_DNA"/>
</dbReference>
<keyword evidence="4" id="KW-1185">Reference proteome</keyword>
<dbReference type="Pfam" id="PF07833">
    <property type="entry name" value="Cu_amine_oxidN1"/>
    <property type="match status" value="1"/>
</dbReference>
<evidence type="ECO:0000259" key="2">
    <source>
        <dbReference type="Pfam" id="PF12690"/>
    </source>
</evidence>
<dbReference type="AlphaFoldDB" id="B8CYV3"/>
<dbReference type="RefSeq" id="WP_015923442.1">
    <property type="nucleotide sequence ID" value="NC_011899.1"/>
</dbReference>
<name>B8CYV3_HALOH</name>